<dbReference type="EMBL" id="JACAZF010000008">
    <property type="protein sequence ID" value="KAF7297284.1"/>
    <property type="molecule type" value="Genomic_DNA"/>
</dbReference>
<reference evidence="2" key="1">
    <citation type="submission" date="2020-05" db="EMBL/GenBank/DDBJ databases">
        <title>Mycena genomes resolve the evolution of fungal bioluminescence.</title>
        <authorList>
            <person name="Tsai I.J."/>
        </authorList>
    </citation>
    <scope>NUCLEOTIDE SEQUENCE</scope>
    <source>
        <strain evidence="2">171206Taipei</strain>
    </source>
</reference>
<evidence type="ECO:0000313" key="3">
    <source>
        <dbReference type="Proteomes" id="UP000636479"/>
    </source>
</evidence>
<feature type="coiled-coil region" evidence="1">
    <location>
        <begin position="35"/>
        <end position="69"/>
    </location>
</feature>
<evidence type="ECO:0000313" key="2">
    <source>
        <dbReference type="EMBL" id="KAF7297284.1"/>
    </source>
</evidence>
<gene>
    <name evidence="2" type="ORF">MIND_00961600</name>
</gene>
<evidence type="ECO:0000256" key="1">
    <source>
        <dbReference type="SAM" id="Coils"/>
    </source>
</evidence>
<keyword evidence="1" id="KW-0175">Coiled coil</keyword>
<dbReference type="AlphaFoldDB" id="A0A8H6VX36"/>
<keyword evidence="3" id="KW-1185">Reference proteome</keyword>
<dbReference type="OrthoDB" id="3365698at2759"/>
<organism evidence="2 3">
    <name type="scientific">Mycena indigotica</name>
    <dbReference type="NCBI Taxonomy" id="2126181"/>
    <lineage>
        <taxon>Eukaryota</taxon>
        <taxon>Fungi</taxon>
        <taxon>Dikarya</taxon>
        <taxon>Basidiomycota</taxon>
        <taxon>Agaricomycotina</taxon>
        <taxon>Agaricomycetes</taxon>
        <taxon>Agaricomycetidae</taxon>
        <taxon>Agaricales</taxon>
        <taxon>Marasmiineae</taxon>
        <taxon>Mycenaceae</taxon>
        <taxon>Mycena</taxon>
    </lineage>
</organism>
<name>A0A8H6VX36_9AGAR</name>
<dbReference type="SUPFAM" id="SSF52047">
    <property type="entry name" value="RNI-like"/>
    <property type="match status" value="1"/>
</dbReference>
<protein>
    <submittedName>
        <fullName evidence="2">F-box domain-containing protein</fullName>
    </submittedName>
</protein>
<sequence length="577" mass="65710">MYHSPFRQVVHTNFAPSDAEIIEIRDFLKTPYERLPALDARVQTLLNQLEDAVKERDQVKELIVDHEALLSPIRRVPIDVLRLIFIHTLPDTRNTALSDNEGPLLLSRVCKEWREITHTTPQLWSSLHIVVPTTEPYISNLKRMLDTWLVRSGAMPLSVKIFTGNSSFLRLYHHHRTPPRPPPVISLLAPVSSRWRNMAMTIHRIEDLETLESLSKEDVPLLADLDLSFDYRLANSASAEEHQTLDARCSFKFVATRQLRRFFFHGTYTRLPRTPQWGNLRILKLALSDNPQTSITFPFPFLHQCTCLELLYVHIRRYNLLYDANSDEIVHLPLLRSLQLELPMIRPNEAVNRILDRFSLPQLAHLHLSRKTSQSLDKQMFRVIPHLRQLTMTADGILSDTLLEALSVLPVLQHLRMLGEPRLPNVNAEPVAHGPNGMVVTVEPARNQIDPDFLRAFLPHTDSTLLCPSLQCLEIANACALADELIVQFLLARTSPTVPTRLVRFNCTLNRAAQGGVQGHLVDVLSQGFRLGITYYPPPLPKTTYSPLEGAALSESQGEPRLGQDWGGSDDFEMFFL</sequence>
<proteinExistence type="predicted"/>
<dbReference type="RefSeq" id="XP_037217643.1">
    <property type="nucleotide sequence ID" value="XM_037366231.1"/>
</dbReference>
<dbReference type="Proteomes" id="UP000636479">
    <property type="component" value="Unassembled WGS sequence"/>
</dbReference>
<comment type="caution">
    <text evidence="2">The sequence shown here is derived from an EMBL/GenBank/DDBJ whole genome shotgun (WGS) entry which is preliminary data.</text>
</comment>
<dbReference type="GeneID" id="59348747"/>
<accession>A0A8H6VX36</accession>
<dbReference type="Gene3D" id="3.80.10.10">
    <property type="entry name" value="Ribonuclease Inhibitor"/>
    <property type="match status" value="1"/>
</dbReference>
<dbReference type="InterPro" id="IPR032675">
    <property type="entry name" value="LRR_dom_sf"/>
</dbReference>